<dbReference type="EMBL" id="JAQZSM010000017">
    <property type="protein sequence ID" value="MDD7972637.1"/>
    <property type="molecule type" value="Genomic_DNA"/>
</dbReference>
<keyword evidence="2" id="KW-1185">Reference proteome</keyword>
<dbReference type="PIRSF" id="PIRSF031796">
    <property type="entry name" value="UPC031796"/>
    <property type="match status" value="1"/>
</dbReference>
<dbReference type="Pfam" id="PF06319">
    <property type="entry name" value="MmcB-like"/>
    <property type="match status" value="1"/>
</dbReference>
<reference evidence="1" key="1">
    <citation type="submission" date="2023-02" db="EMBL/GenBank/DDBJ databases">
        <title>Description of Roseinatronobacter alkalisoli sp. nov., an alkaliphilic bacerium isolated from soda soil.</title>
        <authorList>
            <person name="Wei W."/>
        </authorList>
    </citation>
    <scope>NUCLEOTIDE SEQUENCE</scope>
    <source>
        <strain evidence="1">HJB301</strain>
    </source>
</reference>
<dbReference type="RefSeq" id="WP_274353311.1">
    <property type="nucleotide sequence ID" value="NZ_JAQZSM010000017.1"/>
</dbReference>
<sequence length="148" mass="16553">MEWQTTSAQIPPGRLLARGVCRHLHDLGFACVTEFSPERGLRVDVIALGPKGEIWIIECKSCPADFRADQKWQGYLPWCDRFFWAVDVDFPLDLLPPATGLVLADGYGAELARMGPETRLSAPRRKAVVQSFARVAAQRLQRFCDPAP</sequence>
<accession>A0ABT5TBZ0</accession>
<name>A0ABT5TBZ0_9RHOB</name>
<comment type="caution">
    <text evidence="1">The sequence shown here is derived from an EMBL/GenBank/DDBJ whole genome shotgun (WGS) entry which is preliminary data.</text>
</comment>
<dbReference type="Proteomes" id="UP001431784">
    <property type="component" value="Unassembled WGS sequence"/>
</dbReference>
<dbReference type="InterPro" id="IPR011335">
    <property type="entry name" value="Restrct_endonuc-II-like"/>
</dbReference>
<dbReference type="InterPro" id="IPR009394">
    <property type="entry name" value="MmcB-like"/>
</dbReference>
<evidence type="ECO:0000313" key="2">
    <source>
        <dbReference type="Proteomes" id="UP001431784"/>
    </source>
</evidence>
<gene>
    <name evidence="1" type="ORF">PUT78_16180</name>
</gene>
<protein>
    <submittedName>
        <fullName evidence="1">MmcB family DNA repair protein</fullName>
    </submittedName>
</protein>
<dbReference type="SUPFAM" id="SSF52980">
    <property type="entry name" value="Restriction endonuclease-like"/>
    <property type="match status" value="1"/>
</dbReference>
<organism evidence="1 2">
    <name type="scientific">Roseinatronobacter alkalisoli</name>
    <dbReference type="NCBI Taxonomy" id="3028235"/>
    <lineage>
        <taxon>Bacteria</taxon>
        <taxon>Pseudomonadati</taxon>
        <taxon>Pseudomonadota</taxon>
        <taxon>Alphaproteobacteria</taxon>
        <taxon>Rhodobacterales</taxon>
        <taxon>Paracoccaceae</taxon>
        <taxon>Roseinatronobacter</taxon>
    </lineage>
</organism>
<evidence type="ECO:0000313" key="1">
    <source>
        <dbReference type="EMBL" id="MDD7972637.1"/>
    </source>
</evidence>
<proteinExistence type="predicted"/>